<dbReference type="OrthoDB" id="6145273at2759"/>
<feature type="compositionally biased region" description="Low complexity" evidence="1">
    <location>
        <begin position="97"/>
        <end position="108"/>
    </location>
</feature>
<sequence>MDKRDSLQVCAFTQQCIEKEAKNPQSCDPRAPSSADCTYCCNDETCMQQLVAGSVGYDTCRDLSKECTPGCDPNSHAHNCILCATSFEDFESQVRNTTSSLPSTVSSTGQPAQSPTSSTGQPAQSTVSSQPSTAGGLSTVITTTTTTAASSTATCVQCGDYDKNVPCTDEETLDDTQTPCTGGGAYCMTHALVDSAKTTSIYKR</sequence>
<protein>
    <submittedName>
        <fullName evidence="2">Uncharacterized protein</fullName>
    </submittedName>
</protein>
<gene>
    <name evidence="2" type="ORF">C0Q70_17686</name>
</gene>
<feature type="compositionally biased region" description="Polar residues" evidence="1">
    <location>
        <begin position="109"/>
        <end position="136"/>
    </location>
</feature>
<accession>A0A2T7NL37</accession>
<dbReference type="EMBL" id="PZQS01000011">
    <property type="protein sequence ID" value="PVD21883.1"/>
    <property type="molecule type" value="Genomic_DNA"/>
</dbReference>
<reference evidence="2 3" key="1">
    <citation type="submission" date="2018-04" db="EMBL/GenBank/DDBJ databases">
        <title>The genome of golden apple snail Pomacea canaliculata provides insight into stress tolerance and invasive adaptation.</title>
        <authorList>
            <person name="Liu C."/>
            <person name="Liu B."/>
            <person name="Ren Y."/>
            <person name="Zhang Y."/>
            <person name="Wang H."/>
            <person name="Li S."/>
            <person name="Jiang F."/>
            <person name="Yin L."/>
            <person name="Zhang G."/>
            <person name="Qian W."/>
            <person name="Fan W."/>
        </authorList>
    </citation>
    <scope>NUCLEOTIDE SEQUENCE [LARGE SCALE GENOMIC DNA]</scope>
    <source>
        <strain evidence="2">SZHN2017</strain>
        <tissue evidence="2">Muscle</tissue>
    </source>
</reference>
<evidence type="ECO:0000256" key="1">
    <source>
        <dbReference type="SAM" id="MobiDB-lite"/>
    </source>
</evidence>
<comment type="caution">
    <text evidence="2">The sequence shown here is derived from an EMBL/GenBank/DDBJ whole genome shotgun (WGS) entry which is preliminary data.</text>
</comment>
<evidence type="ECO:0000313" key="3">
    <source>
        <dbReference type="Proteomes" id="UP000245119"/>
    </source>
</evidence>
<dbReference type="Proteomes" id="UP000245119">
    <property type="component" value="Linkage Group LG11"/>
</dbReference>
<organism evidence="2 3">
    <name type="scientific">Pomacea canaliculata</name>
    <name type="common">Golden apple snail</name>
    <dbReference type="NCBI Taxonomy" id="400727"/>
    <lineage>
        <taxon>Eukaryota</taxon>
        <taxon>Metazoa</taxon>
        <taxon>Spiralia</taxon>
        <taxon>Lophotrochozoa</taxon>
        <taxon>Mollusca</taxon>
        <taxon>Gastropoda</taxon>
        <taxon>Caenogastropoda</taxon>
        <taxon>Architaenioglossa</taxon>
        <taxon>Ampullarioidea</taxon>
        <taxon>Ampullariidae</taxon>
        <taxon>Pomacea</taxon>
    </lineage>
</organism>
<keyword evidence="3" id="KW-1185">Reference proteome</keyword>
<feature type="region of interest" description="Disordered" evidence="1">
    <location>
        <begin position="94"/>
        <end position="136"/>
    </location>
</feature>
<proteinExistence type="predicted"/>
<name>A0A2T7NL37_POMCA</name>
<dbReference type="AlphaFoldDB" id="A0A2T7NL37"/>
<evidence type="ECO:0000313" key="2">
    <source>
        <dbReference type="EMBL" id="PVD21883.1"/>
    </source>
</evidence>